<dbReference type="EMBL" id="JASKMB010000005">
    <property type="protein sequence ID" value="MDT6969821.1"/>
    <property type="molecule type" value="Genomic_DNA"/>
</dbReference>
<evidence type="ECO:0000313" key="5">
    <source>
        <dbReference type="Proteomes" id="UP001257895"/>
    </source>
</evidence>
<dbReference type="PROSITE" id="PS51318">
    <property type="entry name" value="TAT"/>
    <property type="match status" value="1"/>
</dbReference>
<feature type="domain" description="DUF4232" evidence="3">
    <location>
        <begin position="124"/>
        <end position="252"/>
    </location>
</feature>
<proteinExistence type="predicted"/>
<dbReference type="RefSeq" id="WP_136239753.1">
    <property type="nucleotide sequence ID" value="NZ_BAAAGV010000102.1"/>
</dbReference>
<reference evidence="4 5" key="1">
    <citation type="submission" date="2023-05" db="EMBL/GenBank/DDBJ databases">
        <title>Streptomyces fuscus sp. nov., a brown-black pigment producing actinomyces isolated from dry sand of Sea duck farm.</title>
        <authorList>
            <person name="Xie J."/>
            <person name="Shen N."/>
        </authorList>
    </citation>
    <scope>NUCLEOTIDE SEQUENCE [LARGE SCALE GENOMIC DNA]</scope>
    <source>
        <strain evidence="4 5">CGMCC 4.1883</strain>
    </source>
</reference>
<feature type="signal peptide" evidence="2">
    <location>
        <begin position="1"/>
        <end position="23"/>
    </location>
</feature>
<dbReference type="PROSITE" id="PS51257">
    <property type="entry name" value="PROKAR_LIPOPROTEIN"/>
    <property type="match status" value="1"/>
</dbReference>
<sequence length="261" mass="25391">MRTSRLQLLAAAGVAVASLALTACQDGTGTRDEGASASKPVASASSDSSSQAPKEGAASGDKGNGSTANGSGGDAAGSGDSGKGSSSGQGSSAGKGSSSGQGSSAGKGSGSGGSDDGPAAFNPCNGSNTSVSAAPVSRPVNHMLITVKNTGSKNCDLTYYPVLRFDEMQWVPQPVEDSKPQAVVTLAPGESGYAGVMLSAADGSGAGGTTGKKLAVGFQGRTPNSDGGPAAIPSLPAAGVYYDSSLTVTYWQYSKDDALTY</sequence>
<dbReference type="Proteomes" id="UP001257895">
    <property type="component" value="Unassembled WGS sequence"/>
</dbReference>
<keyword evidence="2" id="KW-0732">Signal</keyword>
<comment type="caution">
    <text evidence="4">The sequence shown here is derived from an EMBL/GenBank/DDBJ whole genome shotgun (WGS) entry which is preliminary data.</text>
</comment>
<evidence type="ECO:0000256" key="1">
    <source>
        <dbReference type="SAM" id="MobiDB-lite"/>
    </source>
</evidence>
<organism evidence="4 5">
    <name type="scientific">Streptomyces thermocarboxydus</name>
    <dbReference type="NCBI Taxonomy" id="59299"/>
    <lineage>
        <taxon>Bacteria</taxon>
        <taxon>Bacillati</taxon>
        <taxon>Actinomycetota</taxon>
        <taxon>Actinomycetes</taxon>
        <taxon>Kitasatosporales</taxon>
        <taxon>Streptomycetaceae</taxon>
        <taxon>Streptomyces</taxon>
    </lineage>
</organism>
<dbReference type="Pfam" id="PF14016">
    <property type="entry name" value="DUF4232"/>
    <property type="match status" value="1"/>
</dbReference>
<evidence type="ECO:0000259" key="3">
    <source>
        <dbReference type="Pfam" id="PF14016"/>
    </source>
</evidence>
<keyword evidence="5" id="KW-1185">Reference proteome</keyword>
<dbReference type="InterPro" id="IPR006311">
    <property type="entry name" value="TAT_signal"/>
</dbReference>
<feature type="compositionally biased region" description="Gly residues" evidence="1">
    <location>
        <begin position="70"/>
        <end position="115"/>
    </location>
</feature>
<gene>
    <name evidence="4" type="ORF">QNO05_08150</name>
</gene>
<protein>
    <submittedName>
        <fullName evidence="4">DUF4232 domain-containing protein</fullName>
    </submittedName>
</protein>
<feature type="compositionally biased region" description="Low complexity" evidence="1">
    <location>
        <begin position="35"/>
        <end position="52"/>
    </location>
</feature>
<name>A0ABU3J435_9ACTN</name>
<evidence type="ECO:0000313" key="4">
    <source>
        <dbReference type="EMBL" id="MDT6969821.1"/>
    </source>
</evidence>
<feature type="chain" id="PRO_5046667927" evidence="2">
    <location>
        <begin position="24"/>
        <end position="261"/>
    </location>
</feature>
<dbReference type="InterPro" id="IPR025326">
    <property type="entry name" value="DUF4232"/>
</dbReference>
<accession>A0ABU3J435</accession>
<feature type="region of interest" description="Disordered" evidence="1">
    <location>
        <begin position="26"/>
        <end position="126"/>
    </location>
</feature>
<evidence type="ECO:0000256" key="2">
    <source>
        <dbReference type="SAM" id="SignalP"/>
    </source>
</evidence>